<dbReference type="AlphaFoldDB" id="A0A2P6S2M8"/>
<dbReference type="Gramene" id="PRQ52943">
    <property type="protein sequence ID" value="PRQ52943"/>
    <property type="gene ID" value="RchiOBHm_Chr2g0161051"/>
</dbReference>
<gene>
    <name evidence="1" type="ORF">RchiOBHm_Chr2g0161051</name>
</gene>
<organism evidence="1 2">
    <name type="scientific">Rosa chinensis</name>
    <name type="common">China rose</name>
    <dbReference type="NCBI Taxonomy" id="74649"/>
    <lineage>
        <taxon>Eukaryota</taxon>
        <taxon>Viridiplantae</taxon>
        <taxon>Streptophyta</taxon>
        <taxon>Embryophyta</taxon>
        <taxon>Tracheophyta</taxon>
        <taxon>Spermatophyta</taxon>
        <taxon>Magnoliopsida</taxon>
        <taxon>eudicotyledons</taxon>
        <taxon>Gunneridae</taxon>
        <taxon>Pentapetalae</taxon>
        <taxon>rosids</taxon>
        <taxon>fabids</taxon>
        <taxon>Rosales</taxon>
        <taxon>Rosaceae</taxon>
        <taxon>Rosoideae</taxon>
        <taxon>Rosoideae incertae sedis</taxon>
        <taxon>Rosa</taxon>
    </lineage>
</organism>
<evidence type="ECO:0000313" key="1">
    <source>
        <dbReference type="EMBL" id="PRQ52943.1"/>
    </source>
</evidence>
<reference evidence="1 2" key="1">
    <citation type="journal article" date="2018" name="Nat. Genet.">
        <title>The Rosa genome provides new insights in the design of modern roses.</title>
        <authorList>
            <person name="Bendahmane M."/>
        </authorList>
    </citation>
    <scope>NUCLEOTIDE SEQUENCE [LARGE SCALE GENOMIC DNA]</scope>
    <source>
        <strain evidence="2">cv. Old Blush</strain>
    </source>
</reference>
<dbReference type="EMBL" id="PDCK01000040">
    <property type="protein sequence ID" value="PRQ52943.1"/>
    <property type="molecule type" value="Genomic_DNA"/>
</dbReference>
<name>A0A2P6S2M8_ROSCH</name>
<evidence type="ECO:0000313" key="2">
    <source>
        <dbReference type="Proteomes" id="UP000238479"/>
    </source>
</evidence>
<comment type="caution">
    <text evidence="1">The sequence shown here is derived from an EMBL/GenBank/DDBJ whole genome shotgun (WGS) entry which is preliminary data.</text>
</comment>
<dbReference type="Proteomes" id="UP000238479">
    <property type="component" value="Chromosome 2"/>
</dbReference>
<sequence>MFNSDGHLLLDSLLSTCFRLLLTVLYIHNRDFQFLRDFHFLRFLLTFPY</sequence>
<protein>
    <submittedName>
        <fullName evidence="1">Uncharacterized protein</fullName>
    </submittedName>
</protein>
<accession>A0A2P6S2M8</accession>
<proteinExistence type="predicted"/>
<keyword evidence="2" id="KW-1185">Reference proteome</keyword>